<name>Q7UVB6_RHOBA</name>
<accession>Q7UVB6</accession>
<dbReference type="HOGENOM" id="CLU_1979807_0_0_0"/>
<dbReference type="KEGG" id="rba:RB2740"/>
<dbReference type="STRING" id="243090.RB2740"/>
<dbReference type="EMBL" id="BX294137">
    <property type="protein sequence ID" value="CAD72809.1"/>
    <property type="molecule type" value="Genomic_DNA"/>
</dbReference>
<evidence type="ECO:0000313" key="2">
    <source>
        <dbReference type="Proteomes" id="UP000001025"/>
    </source>
</evidence>
<keyword evidence="2" id="KW-1185">Reference proteome</keyword>
<dbReference type="InParanoid" id="Q7UVB6"/>
<dbReference type="EnsemblBacteria" id="CAD72809">
    <property type="protein sequence ID" value="CAD72809"/>
    <property type="gene ID" value="RB2740"/>
</dbReference>
<proteinExistence type="predicted"/>
<protein>
    <submittedName>
        <fullName evidence="1">Similar to DNA-dependent RNA polymerase beta subunit</fullName>
    </submittedName>
</protein>
<evidence type="ECO:0000313" key="1">
    <source>
        <dbReference type="EMBL" id="CAD72809.1"/>
    </source>
</evidence>
<gene>
    <name evidence="1" type="ordered locus">RB2740</name>
</gene>
<reference evidence="1 2" key="1">
    <citation type="journal article" date="2003" name="Proc. Natl. Acad. Sci. U.S.A.">
        <title>Complete genome sequence of the marine planctomycete Pirellula sp. strain 1.</title>
        <authorList>
            <person name="Gloeckner F.O."/>
            <person name="Kube M."/>
            <person name="Bauer M."/>
            <person name="Teeling H."/>
            <person name="Lombardot T."/>
            <person name="Ludwig W."/>
            <person name="Gade D."/>
            <person name="Beck A."/>
            <person name="Borzym K."/>
            <person name="Heitmann K."/>
            <person name="Rabus R."/>
            <person name="Schlesner H."/>
            <person name="Amann R."/>
            <person name="Reinhardt R."/>
        </authorList>
    </citation>
    <scope>NUCLEOTIDE SEQUENCE [LARGE SCALE GENOMIC DNA]</scope>
    <source>
        <strain evidence="2">DSM 10527 / NCIMB 13988 / SH1</strain>
    </source>
</reference>
<organism evidence="1 2">
    <name type="scientific">Rhodopirellula baltica (strain DSM 10527 / NCIMB 13988 / SH1)</name>
    <dbReference type="NCBI Taxonomy" id="243090"/>
    <lineage>
        <taxon>Bacteria</taxon>
        <taxon>Pseudomonadati</taxon>
        <taxon>Planctomycetota</taxon>
        <taxon>Planctomycetia</taxon>
        <taxon>Pirellulales</taxon>
        <taxon>Pirellulaceae</taxon>
        <taxon>Rhodopirellula</taxon>
    </lineage>
</organism>
<dbReference type="AlphaFoldDB" id="Q7UVB6"/>
<sequence length="126" mass="13671">MFLIRICHTTGKRIFFGKGSKKNDKSTMSLLIFHPPMKGQLYPPPPDGPSMHLCTTGFPDWVTSACKVARFAPIGALPSSPLVVSRCAKDAQIISAVVTEKFTKSSRNSPIGSGKSTPLEMTIYLT</sequence>
<dbReference type="Proteomes" id="UP000001025">
    <property type="component" value="Chromosome"/>
</dbReference>